<organism evidence="8 9">
    <name type="scientific">Prosthecochloris vibrioformis</name>
    <name type="common">Chlorobium vibrioforme</name>
    <dbReference type="NCBI Taxonomy" id="1098"/>
    <lineage>
        <taxon>Bacteria</taxon>
        <taxon>Pseudomonadati</taxon>
        <taxon>Chlorobiota</taxon>
        <taxon>Chlorobiia</taxon>
        <taxon>Chlorobiales</taxon>
        <taxon>Chlorobiaceae</taxon>
        <taxon>Prosthecochloris</taxon>
    </lineage>
</organism>
<feature type="binding site" evidence="7">
    <location>
        <position position="46"/>
    </location>
    <ligand>
        <name>S-adenosyl-L-methionine</name>
        <dbReference type="ChEBI" id="CHEBI:59789"/>
    </ligand>
</feature>
<evidence type="ECO:0000256" key="6">
    <source>
        <dbReference type="ARBA" id="ARBA00022694"/>
    </source>
</evidence>
<comment type="catalytic activity">
    <reaction evidence="1 7">
        <text>guanosine(46) in tRNA + S-adenosyl-L-methionine = N(7)-methylguanosine(46) in tRNA + S-adenosyl-L-homocysteine</text>
        <dbReference type="Rhea" id="RHEA:42708"/>
        <dbReference type="Rhea" id="RHEA-COMP:10188"/>
        <dbReference type="Rhea" id="RHEA-COMP:10189"/>
        <dbReference type="ChEBI" id="CHEBI:57856"/>
        <dbReference type="ChEBI" id="CHEBI:59789"/>
        <dbReference type="ChEBI" id="CHEBI:74269"/>
        <dbReference type="ChEBI" id="CHEBI:74480"/>
        <dbReference type="EC" id="2.1.1.33"/>
    </reaction>
</comment>
<keyword evidence="6 7" id="KW-0819">tRNA processing</keyword>
<feature type="binding site" evidence="7">
    <location>
        <position position="21"/>
    </location>
    <ligand>
        <name>S-adenosyl-L-methionine</name>
        <dbReference type="ChEBI" id="CHEBI:59789"/>
    </ligand>
</feature>
<comment type="caution">
    <text evidence="7">Lacks conserved residue(s) required for the propagation of feature annotation.</text>
</comment>
<name>A0A5C4S4Z2_PROVB</name>
<feature type="binding site" evidence="7">
    <location>
        <position position="100"/>
    </location>
    <ligand>
        <name>substrate</name>
    </ligand>
</feature>
<dbReference type="PANTHER" id="PTHR23417:SF14">
    <property type="entry name" value="PENTACOTRIPEPTIDE-REPEAT REGION OF PRORP DOMAIN-CONTAINING PROTEIN"/>
    <property type="match status" value="1"/>
</dbReference>
<dbReference type="NCBIfam" id="TIGR00091">
    <property type="entry name" value="tRNA (guanosine(46)-N7)-methyltransferase TrmB"/>
    <property type="match status" value="1"/>
</dbReference>
<dbReference type="InterPro" id="IPR029063">
    <property type="entry name" value="SAM-dependent_MTases_sf"/>
</dbReference>
<evidence type="ECO:0000256" key="7">
    <source>
        <dbReference type="HAMAP-Rule" id="MF_01057"/>
    </source>
</evidence>
<dbReference type="AlphaFoldDB" id="A0A5C4S4Z2"/>
<feature type="binding site" evidence="7">
    <location>
        <begin position="162"/>
        <end position="165"/>
    </location>
    <ligand>
        <name>substrate</name>
    </ligand>
</feature>
<accession>A0A5C4S4Z2</accession>
<protein>
    <recommendedName>
        <fullName evidence="7">tRNA (guanine-N(7)-)-methyltransferase</fullName>
        <ecNumber evidence="7">2.1.1.33</ecNumber>
    </recommendedName>
    <alternativeName>
        <fullName evidence="7">tRNA (guanine(46)-N(7))-methyltransferase</fullName>
    </alternativeName>
    <alternativeName>
        <fullName evidence="7">tRNA(m7G46)-methyltransferase</fullName>
    </alternativeName>
</protein>
<evidence type="ECO:0000256" key="5">
    <source>
        <dbReference type="ARBA" id="ARBA00022691"/>
    </source>
</evidence>
<keyword evidence="5 7" id="KW-0949">S-adenosyl-L-methionine</keyword>
<evidence type="ECO:0000256" key="3">
    <source>
        <dbReference type="ARBA" id="ARBA00022603"/>
    </source>
</evidence>
<keyword evidence="9" id="KW-1185">Reference proteome</keyword>
<dbReference type="EMBL" id="VDCI01000001">
    <property type="protein sequence ID" value="TNJ38139.1"/>
    <property type="molecule type" value="Genomic_DNA"/>
</dbReference>
<keyword evidence="4 7" id="KW-0808">Transferase</keyword>
<comment type="similarity">
    <text evidence="7">Belongs to the class I-like SAM-binding methyltransferase superfamily. TrmB family.</text>
</comment>
<dbReference type="Proteomes" id="UP000309544">
    <property type="component" value="Unassembled WGS sequence"/>
</dbReference>
<dbReference type="GO" id="GO:0008176">
    <property type="term" value="F:tRNA (guanine(46)-N7)-methyltransferase activity"/>
    <property type="evidence" value="ECO:0007669"/>
    <property type="project" value="UniProtKB-UniRule"/>
</dbReference>
<sequence>MPDQQTHDLNNLLGARVTEVEIGFGDGEHLIRRASEHPERTFIGIEKKSSRAAVVATTIERKHLDNILILQSCAHEAFRDLLPSCSISRIYALFPDPWPKRKHVMYRIFSSEYLRLMNNRLQHGGEALIVTDSEQYYHWILKQTPGTGFVVEHDTIPPLYNTRFERKWVDRNQHSFFRIRLEKTRHIEMSDSSSIAS</sequence>
<feature type="binding site" evidence="7">
    <location>
        <position position="96"/>
    </location>
    <ligand>
        <name>S-adenosyl-L-methionine</name>
        <dbReference type="ChEBI" id="CHEBI:59789"/>
    </ligand>
</feature>
<evidence type="ECO:0000256" key="1">
    <source>
        <dbReference type="ARBA" id="ARBA00000142"/>
    </source>
</evidence>
<dbReference type="PROSITE" id="PS51625">
    <property type="entry name" value="SAM_MT_TRMB"/>
    <property type="match status" value="1"/>
</dbReference>
<dbReference type="InterPro" id="IPR055361">
    <property type="entry name" value="tRNA_methyltr_TrmB_bact"/>
</dbReference>
<dbReference type="Gene3D" id="3.40.50.150">
    <property type="entry name" value="Vaccinia Virus protein VP39"/>
    <property type="match status" value="1"/>
</dbReference>
<keyword evidence="3 7" id="KW-0489">Methyltransferase</keyword>
<evidence type="ECO:0000256" key="2">
    <source>
        <dbReference type="ARBA" id="ARBA00003015"/>
    </source>
</evidence>
<comment type="caution">
    <text evidence="8">The sequence shown here is derived from an EMBL/GenBank/DDBJ whole genome shotgun (WGS) entry which is preliminary data.</text>
</comment>
<dbReference type="HAMAP" id="MF_01057">
    <property type="entry name" value="tRNA_methyltr_TrmB"/>
    <property type="match status" value="1"/>
</dbReference>
<dbReference type="Pfam" id="PF02390">
    <property type="entry name" value="Methyltransf_4"/>
    <property type="match status" value="1"/>
</dbReference>
<dbReference type="SUPFAM" id="SSF53335">
    <property type="entry name" value="S-adenosyl-L-methionine-dependent methyltransferases"/>
    <property type="match status" value="1"/>
</dbReference>
<comment type="function">
    <text evidence="2 7">Catalyzes the formation of N(7)-methylguanine at position 46 (m7G46) in tRNA.</text>
</comment>
<feature type="binding site" evidence="7">
    <location>
        <position position="132"/>
    </location>
    <ligand>
        <name>substrate</name>
    </ligand>
</feature>
<comment type="pathway">
    <text evidence="7">tRNA modification; N(7)-methylguanine-tRNA biosynthesis.</text>
</comment>
<dbReference type="GO" id="GO:0043527">
    <property type="term" value="C:tRNA methyltransferase complex"/>
    <property type="evidence" value="ECO:0007669"/>
    <property type="project" value="TreeGrafter"/>
</dbReference>
<dbReference type="EC" id="2.1.1.33" evidence="7"/>
<dbReference type="PANTHER" id="PTHR23417">
    <property type="entry name" value="3-DEOXY-D-MANNO-OCTULOSONIC-ACID TRANSFERASE/TRNA GUANINE-N 7 - -METHYLTRANSFERASE"/>
    <property type="match status" value="1"/>
</dbReference>
<dbReference type="UniPathway" id="UPA00989"/>
<gene>
    <name evidence="7 8" type="primary">trmB</name>
    <name evidence="8" type="ORF">FGF68_02875</name>
</gene>
<evidence type="ECO:0000256" key="4">
    <source>
        <dbReference type="ARBA" id="ARBA00022679"/>
    </source>
</evidence>
<reference evidence="8 9" key="1">
    <citation type="submission" date="2019-05" db="EMBL/GenBank/DDBJ databases">
        <title>Draft Whole-Genome sequence of the green sulfur bacterium Prosthecochloris vibrioformis DSM 260.</title>
        <authorList>
            <person name="Meyer T.E."/>
            <person name="Kyndt J.A."/>
        </authorList>
    </citation>
    <scope>NUCLEOTIDE SEQUENCE [LARGE SCALE GENOMIC DNA]</scope>
    <source>
        <strain evidence="8 9">DSM 260</strain>
    </source>
</reference>
<dbReference type="InterPro" id="IPR003358">
    <property type="entry name" value="tRNA_(Gua-N-7)_MeTrfase_Trmb"/>
</dbReference>
<evidence type="ECO:0000313" key="8">
    <source>
        <dbReference type="EMBL" id="TNJ38139.1"/>
    </source>
</evidence>
<evidence type="ECO:0000313" key="9">
    <source>
        <dbReference type="Proteomes" id="UP000309544"/>
    </source>
</evidence>
<proteinExistence type="inferred from homology"/>